<keyword evidence="5" id="KW-1185">Reference proteome</keyword>
<dbReference type="SUPFAM" id="SSF82171">
    <property type="entry name" value="DPP6 N-terminal domain-like"/>
    <property type="match status" value="1"/>
</dbReference>
<reference evidence="5" key="1">
    <citation type="submission" date="2018-07" db="EMBL/GenBank/DDBJ databases">
        <title>Streptacidiphilus bronchialis DSM 106435 chromosome.</title>
        <authorList>
            <person name="Batra D."/>
            <person name="Gulvik C.A."/>
        </authorList>
    </citation>
    <scope>NUCLEOTIDE SEQUENCE [LARGE SCALE GENOMIC DNA]</scope>
    <source>
        <strain evidence="5">DSM 106435</strain>
    </source>
</reference>
<dbReference type="AlphaFoldDB" id="A0A345T6Q3"/>
<dbReference type="KEGG" id="stri:C7M71_025415"/>
<dbReference type="InterPro" id="IPR032466">
    <property type="entry name" value="Metal_Hydrolase"/>
</dbReference>
<feature type="compositionally biased region" description="Low complexity" evidence="2">
    <location>
        <begin position="1"/>
        <end position="23"/>
    </location>
</feature>
<dbReference type="SUPFAM" id="SSF51338">
    <property type="entry name" value="Composite domain of metallo-dependent hydrolases"/>
    <property type="match status" value="1"/>
</dbReference>
<dbReference type="GO" id="GO:0016810">
    <property type="term" value="F:hydrolase activity, acting on carbon-nitrogen (but not peptide) bonds"/>
    <property type="evidence" value="ECO:0007669"/>
    <property type="project" value="InterPro"/>
</dbReference>
<dbReference type="EMBL" id="CP031264">
    <property type="protein sequence ID" value="AXI81658.1"/>
    <property type="molecule type" value="Genomic_DNA"/>
</dbReference>
<dbReference type="Proteomes" id="UP000249340">
    <property type="component" value="Chromosome"/>
</dbReference>
<feature type="region of interest" description="Disordered" evidence="2">
    <location>
        <begin position="1"/>
        <end position="25"/>
    </location>
</feature>
<sequence length="1036" mass="110476">MHAASAAGLAAATPPAAPPASAADTSRTTLVRTAATGGSVTACPTGAWLIAEVQGILWRIPRHGGEAVRLTDWDLEPTRPAFSPDGSAVALCAYRGGGFHLWTMRPDGTGLRQLTGGPWDDRGTAWSPDGTRLAFSSERGGDAVTGSSYGIWTLELRSGRLTRLTGGPYEDYDPAWTPDGRQVVFVRAAAAGTGGGTDGGLTLARVSAQGGRVTLLRSVAAGRLLCPSLSPDGRVAHLHLTSTTDSPSLPAAGAALMVDGRPVTTTEDLAAAPPQWIGADRLLYLADGRIRVRSLSSHTVEEIPFTARQPVHRPRYQPKRRDLDSTAPARVRGIHLPALAPDGRHVAFAALNDLWLMPLGGAAPRRLVREDPARYLQMPSWAPDGRSILYCTDRDGLAAVHRHHIADGSETVLATGGRVHPALSPDGTRLACQDTTGNLLLHDLATGTHRVLAAPLGGGGLPGAPSWSPDGRYLAFCDRNRLNRRFREGYNLIRVIDTATGADARHLPARHQSLSDRCAAGPVWSPDGRWMALVLESALWLLPVTPEGAPAGSPRQLTDEPADHPTWAADSRTLLYLSNGRLRLTDREGTERRTVPVALTARRSLPPRRTTVRIHAGQLWDGTAEHPRHDVDIVLTGHRITAVEPHRAHRPAGRTIDASSRTVIPGLFDSHTHPWPDIYGGRQNLLALAYGITTTASMGGFAYEGARLRESLAAGRSTGPRLLATAELIDGSRVAYSMGRAHRTGAGVRRTMQRAAALDADFVKTYVRAPGWTMALAARAAHRLGVPCGSHLCFPGRDAGQDLTTHLQATQRLEYGHATTPLGHIHQDLLQEYADGAFALIATPFTALPLLGADPALADDPRVTALMPPWDTATVREAARTAPTAQQLHALATEIRDYRTLVAHGATLALGTDAPLVPVGLHLHLALRALHAHGFTPAQALHCATTVPARLFGLQDDLGTVEPGKIADLTVVDGDPFTDFASLVRTPMAVRDGVPHHQADLLATHPAHRHGPAEHAAWLEVGRTLCHDACCHQPMG</sequence>
<dbReference type="OrthoDB" id="9808778at2"/>
<dbReference type="Gene3D" id="3.20.20.140">
    <property type="entry name" value="Metal-dependent hydrolases"/>
    <property type="match status" value="2"/>
</dbReference>
<dbReference type="Pfam" id="PF01979">
    <property type="entry name" value="Amidohydro_1"/>
    <property type="match status" value="1"/>
</dbReference>
<evidence type="ECO:0000313" key="4">
    <source>
        <dbReference type="EMBL" id="AXI81658.1"/>
    </source>
</evidence>
<evidence type="ECO:0000259" key="3">
    <source>
        <dbReference type="Pfam" id="PF01979"/>
    </source>
</evidence>
<keyword evidence="4" id="KW-0378">Hydrolase</keyword>
<protein>
    <submittedName>
        <fullName evidence="4">Amidohydrolase</fullName>
    </submittedName>
</protein>
<dbReference type="InterPro" id="IPR011659">
    <property type="entry name" value="WD40"/>
</dbReference>
<evidence type="ECO:0000256" key="2">
    <source>
        <dbReference type="SAM" id="MobiDB-lite"/>
    </source>
</evidence>
<comment type="similarity">
    <text evidence="1">Belongs to the TolB family.</text>
</comment>
<dbReference type="Pfam" id="PF07676">
    <property type="entry name" value="PD40"/>
    <property type="match status" value="6"/>
</dbReference>
<dbReference type="InterPro" id="IPR006680">
    <property type="entry name" value="Amidohydro-rel"/>
</dbReference>
<feature type="domain" description="Amidohydrolase-related" evidence="3">
    <location>
        <begin position="662"/>
        <end position="983"/>
    </location>
</feature>
<dbReference type="SUPFAM" id="SSF51556">
    <property type="entry name" value="Metallo-dependent hydrolases"/>
    <property type="match status" value="1"/>
</dbReference>
<evidence type="ECO:0000313" key="5">
    <source>
        <dbReference type="Proteomes" id="UP000249340"/>
    </source>
</evidence>
<dbReference type="Gene3D" id="2.120.10.30">
    <property type="entry name" value="TolB, C-terminal domain"/>
    <property type="match status" value="2"/>
</dbReference>
<dbReference type="Gene3D" id="2.30.40.10">
    <property type="entry name" value="Urease, subunit C, domain 1"/>
    <property type="match status" value="2"/>
</dbReference>
<dbReference type="InterPro" id="IPR011059">
    <property type="entry name" value="Metal-dep_hydrolase_composite"/>
</dbReference>
<dbReference type="PANTHER" id="PTHR36842:SF1">
    <property type="entry name" value="PROTEIN TOLB"/>
    <property type="match status" value="1"/>
</dbReference>
<evidence type="ECO:0000256" key="1">
    <source>
        <dbReference type="ARBA" id="ARBA00009820"/>
    </source>
</evidence>
<dbReference type="SUPFAM" id="SSF69304">
    <property type="entry name" value="Tricorn protease N-terminal domain"/>
    <property type="match status" value="1"/>
</dbReference>
<proteinExistence type="inferred from homology"/>
<accession>A0A345T6Q3</accession>
<gene>
    <name evidence="4" type="ORF">C7M71_025415</name>
</gene>
<dbReference type="PANTHER" id="PTHR36842">
    <property type="entry name" value="PROTEIN TOLB HOMOLOG"/>
    <property type="match status" value="1"/>
</dbReference>
<name>A0A345T6Q3_9ACTN</name>
<organism evidence="4 5">
    <name type="scientific">Peterkaempfera bronchialis</name>
    <dbReference type="NCBI Taxonomy" id="2126346"/>
    <lineage>
        <taxon>Bacteria</taxon>
        <taxon>Bacillati</taxon>
        <taxon>Actinomycetota</taxon>
        <taxon>Actinomycetes</taxon>
        <taxon>Kitasatosporales</taxon>
        <taxon>Streptomycetaceae</taxon>
        <taxon>Peterkaempfera</taxon>
    </lineage>
</organism>
<dbReference type="InterPro" id="IPR011042">
    <property type="entry name" value="6-blade_b-propeller_TolB-like"/>
</dbReference>